<feature type="modified residue" description="N6-(pyridoxal phosphate)lysine" evidence="9">
    <location>
        <position position="35"/>
    </location>
</feature>
<dbReference type="Proteomes" id="UP001501600">
    <property type="component" value="Unassembled WGS sequence"/>
</dbReference>
<sequence length="360" mass="39744">MHYSPVAEIRRTALMHNITHLRSQIPETKLMAVIKADAYGHGLVQVARWLTGAVDGFAVARIEEAVTLRESGVEARILILAGVFNQEGLEQATQYDLDLVIHDAYQVGLLEQANLPHGLKIWLKHDSGMHRLGVRCEEFQSLYRRLSHCACVRLPLNTMTHFATADEADGSETERQIARFEAQVQDLPGERALCNSAGVLRWPSAHGDWVRVGLAIYGANPMVGGRAQQIGLQPVMTLKTRVLAVRPQRQGEAAGYGQIWRAERDTRIAVVAVGYGDGYPRHAASGTPVLINGQRFPLVGRVSMDTLMVEIGDAPVAVGDEVILWGQGLPVEEIAEHAETIPYELLSQVTGRVRFHYLEE</sequence>
<evidence type="ECO:0000259" key="10">
    <source>
        <dbReference type="SMART" id="SM01005"/>
    </source>
</evidence>
<accession>A0ABP9S7C1</accession>
<evidence type="ECO:0000256" key="9">
    <source>
        <dbReference type="HAMAP-Rule" id="MF_01201"/>
    </source>
</evidence>
<feature type="binding site" evidence="9">
    <location>
        <position position="304"/>
    </location>
    <ligand>
        <name>substrate</name>
    </ligand>
</feature>
<gene>
    <name evidence="11" type="primary">alr</name>
    <name evidence="11" type="ORF">GCM10025772_19450</name>
</gene>
<evidence type="ECO:0000256" key="5">
    <source>
        <dbReference type="ARBA" id="ARBA00013089"/>
    </source>
</evidence>
<keyword evidence="7 9" id="KW-0413">Isomerase</keyword>
<dbReference type="SMART" id="SM01005">
    <property type="entry name" value="Ala_racemase_C"/>
    <property type="match status" value="1"/>
</dbReference>
<dbReference type="InterPro" id="IPR011079">
    <property type="entry name" value="Ala_racemase_C"/>
</dbReference>
<comment type="catalytic activity">
    <reaction evidence="1 9">
        <text>L-alanine = D-alanine</text>
        <dbReference type="Rhea" id="RHEA:20249"/>
        <dbReference type="ChEBI" id="CHEBI:57416"/>
        <dbReference type="ChEBI" id="CHEBI:57972"/>
        <dbReference type="EC" id="5.1.1.1"/>
    </reaction>
</comment>
<dbReference type="NCBIfam" id="TIGR00492">
    <property type="entry name" value="alr"/>
    <property type="match status" value="1"/>
</dbReference>
<comment type="pathway">
    <text evidence="3">Cell wall biogenesis; peptidoglycan biosynthesis.</text>
</comment>
<evidence type="ECO:0000256" key="8">
    <source>
        <dbReference type="ARBA" id="ARBA00037912"/>
    </source>
</evidence>
<dbReference type="HAMAP" id="MF_01201">
    <property type="entry name" value="Ala_racemase"/>
    <property type="match status" value="1"/>
</dbReference>
<protein>
    <recommendedName>
        <fullName evidence="5 9">Alanine racemase</fullName>
        <ecNumber evidence="5 9">5.1.1.1</ecNumber>
    </recommendedName>
</protein>
<evidence type="ECO:0000256" key="7">
    <source>
        <dbReference type="ARBA" id="ARBA00023235"/>
    </source>
</evidence>
<dbReference type="InterPro" id="IPR029066">
    <property type="entry name" value="PLP-binding_barrel"/>
</dbReference>
<dbReference type="InterPro" id="IPR020622">
    <property type="entry name" value="Ala_racemase_pyridoxalP-BS"/>
</dbReference>
<dbReference type="Pfam" id="PF00842">
    <property type="entry name" value="Ala_racemase_C"/>
    <property type="match status" value="1"/>
</dbReference>
<dbReference type="Gene3D" id="3.20.20.10">
    <property type="entry name" value="Alanine racemase"/>
    <property type="match status" value="1"/>
</dbReference>
<evidence type="ECO:0000256" key="4">
    <source>
        <dbReference type="ARBA" id="ARBA00007880"/>
    </source>
</evidence>
<evidence type="ECO:0000256" key="1">
    <source>
        <dbReference type="ARBA" id="ARBA00000316"/>
    </source>
</evidence>
<dbReference type="PANTHER" id="PTHR30511">
    <property type="entry name" value="ALANINE RACEMASE"/>
    <property type="match status" value="1"/>
</dbReference>
<evidence type="ECO:0000313" key="12">
    <source>
        <dbReference type="Proteomes" id="UP001501600"/>
    </source>
</evidence>
<dbReference type="PRINTS" id="PR00992">
    <property type="entry name" value="ALARACEMASE"/>
</dbReference>
<dbReference type="InterPro" id="IPR000821">
    <property type="entry name" value="Ala_racemase"/>
</dbReference>
<dbReference type="Pfam" id="PF01168">
    <property type="entry name" value="Ala_racemase_N"/>
    <property type="match status" value="1"/>
</dbReference>
<dbReference type="EC" id="5.1.1.1" evidence="5 9"/>
<evidence type="ECO:0000256" key="3">
    <source>
        <dbReference type="ARBA" id="ARBA00004752"/>
    </source>
</evidence>
<keyword evidence="6 9" id="KW-0663">Pyridoxal phosphate</keyword>
<proteinExistence type="inferred from homology"/>
<evidence type="ECO:0000256" key="2">
    <source>
        <dbReference type="ARBA" id="ARBA00001933"/>
    </source>
</evidence>
<dbReference type="InterPro" id="IPR001608">
    <property type="entry name" value="Ala_racemase_N"/>
</dbReference>
<evidence type="ECO:0000256" key="6">
    <source>
        <dbReference type="ARBA" id="ARBA00022898"/>
    </source>
</evidence>
<evidence type="ECO:0000313" key="11">
    <source>
        <dbReference type="EMBL" id="GAA5191783.1"/>
    </source>
</evidence>
<dbReference type="SUPFAM" id="SSF51419">
    <property type="entry name" value="PLP-binding barrel"/>
    <property type="match status" value="1"/>
</dbReference>
<dbReference type="PROSITE" id="PS00395">
    <property type="entry name" value="ALANINE_RACEMASE"/>
    <property type="match status" value="1"/>
</dbReference>
<dbReference type="InterPro" id="IPR009006">
    <property type="entry name" value="Ala_racemase/Decarboxylase_C"/>
</dbReference>
<name>A0ABP9S7C1_9GAMM</name>
<feature type="active site" description="Proton acceptor; specific for D-alanine" evidence="9">
    <location>
        <position position="35"/>
    </location>
</feature>
<keyword evidence="12" id="KW-1185">Reference proteome</keyword>
<feature type="active site" description="Proton acceptor; specific for L-alanine" evidence="9">
    <location>
        <position position="256"/>
    </location>
</feature>
<comment type="cofactor">
    <cofactor evidence="2 9">
        <name>pyridoxal 5'-phosphate</name>
        <dbReference type="ChEBI" id="CHEBI:597326"/>
    </cofactor>
</comment>
<comment type="function">
    <text evidence="9">Catalyzes the interconversion of L-alanine and D-alanine. May also act on other amino acids.</text>
</comment>
<comment type="similarity">
    <text evidence="4 9">Belongs to the alanine racemase family.</text>
</comment>
<dbReference type="RefSeq" id="WP_345316861.1">
    <property type="nucleotide sequence ID" value="NZ_BAABLF010000012.1"/>
</dbReference>
<reference evidence="12" key="1">
    <citation type="journal article" date="2019" name="Int. J. Syst. Evol. Microbiol.">
        <title>The Global Catalogue of Microorganisms (GCM) 10K type strain sequencing project: providing services to taxonomists for standard genome sequencing and annotation.</title>
        <authorList>
            <consortium name="The Broad Institute Genomics Platform"/>
            <consortium name="The Broad Institute Genome Sequencing Center for Infectious Disease"/>
            <person name="Wu L."/>
            <person name="Ma J."/>
        </authorList>
    </citation>
    <scope>NUCLEOTIDE SEQUENCE [LARGE SCALE GENOMIC DNA]</scope>
    <source>
        <strain evidence="12">JCM 18720</strain>
    </source>
</reference>
<feature type="binding site" evidence="9">
    <location>
        <position position="131"/>
    </location>
    <ligand>
        <name>substrate</name>
    </ligand>
</feature>
<comment type="pathway">
    <text evidence="8 9">Amino-acid biosynthesis; D-alanine biosynthesis; D-alanine from L-alanine: step 1/1.</text>
</comment>
<organism evidence="11 12">
    <name type="scientific">Ferrimonas gelatinilytica</name>
    <dbReference type="NCBI Taxonomy" id="1255257"/>
    <lineage>
        <taxon>Bacteria</taxon>
        <taxon>Pseudomonadati</taxon>
        <taxon>Pseudomonadota</taxon>
        <taxon>Gammaproteobacteria</taxon>
        <taxon>Alteromonadales</taxon>
        <taxon>Ferrimonadaceae</taxon>
        <taxon>Ferrimonas</taxon>
    </lineage>
</organism>
<dbReference type="PANTHER" id="PTHR30511:SF4">
    <property type="entry name" value="ALANINE RACEMASE, BIOSYNTHETIC"/>
    <property type="match status" value="1"/>
</dbReference>
<dbReference type="EMBL" id="BAABLF010000012">
    <property type="protein sequence ID" value="GAA5191783.1"/>
    <property type="molecule type" value="Genomic_DNA"/>
</dbReference>
<comment type="caution">
    <text evidence="11">The sequence shown here is derived from an EMBL/GenBank/DDBJ whole genome shotgun (WGS) entry which is preliminary data.</text>
</comment>
<dbReference type="Gene3D" id="2.40.37.10">
    <property type="entry name" value="Lyase, Ornithine Decarboxylase, Chain A, domain 1"/>
    <property type="match status" value="1"/>
</dbReference>
<feature type="domain" description="Alanine racemase C-terminal" evidence="10">
    <location>
        <begin position="235"/>
        <end position="358"/>
    </location>
</feature>
<dbReference type="CDD" id="cd06827">
    <property type="entry name" value="PLPDE_III_AR_proteobact"/>
    <property type="match status" value="1"/>
</dbReference>
<dbReference type="SUPFAM" id="SSF50621">
    <property type="entry name" value="Alanine racemase C-terminal domain-like"/>
    <property type="match status" value="1"/>
</dbReference>